<gene>
    <name evidence="8" type="ORF">GSLYS_00006721001</name>
</gene>
<keyword evidence="2" id="KW-0719">Serine esterase</keyword>
<evidence type="ECO:0000256" key="5">
    <source>
        <dbReference type="PIRSR" id="PIRSR600997-1"/>
    </source>
</evidence>
<dbReference type="InterPro" id="IPR002018">
    <property type="entry name" value="CarbesteraseB"/>
</dbReference>
<proteinExistence type="inferred from homology"/>
<dbReference type="PRINTS" id="PR00878">
    <property type="entry name" value="CHOLNESTRASE"/>
</dbReference>
<dbReference type="GO" id="GO:0003990">
    <property type="term" value="F:acetylcholinesterase activity"/>
    <property type="evidence" value="ECO:0007669"/>
    <property type="project" value="TreeGrafter"/>
</dbReference>
<name>A0AAV2HKR8_LYMST</name>
<dbReference type="PANTHER" id="PTHR43918">
    <property type="entry name" value="ACETYLCHOLINESTERASE"/>
    <property type="match status" value="1"/>
</dbReference>
<dbReference type="GO" id="GO:0019695">
    <property type="term" value="P:choline metabolic process"/>
    <property type="evidence" value="ECO:0007669"/>
    <property type="project" value="TreeGrafter"/>
</dbReference>
<keyword evidence="6" id="KW-0732">Signal</keyword>
<dbReference type="GO" id="GO:0005886">
    <property type="term" value="C:plasma membrane"/>
    <property type="evidence" value="ECO:0007669"/>
    <property type="project" value="TreeGrafter"/>
</dbReference>
<dbReference type="InterPro" id="IPR000997">
    <property type="entry name" value="Cholinesterase"/>
</dbReference>
<evidence type="ECO:0000256" key="3">
    <source>
        <dbReference type="ARBA" id="ARBA00022801"/>
    </source>
</evidence>
<accession>A0AAV2HKR8</accession>
<feature type="active site" description="Charge relay system" evidence="5">
    <location>
        <position position="352"/>
    </location>
</feature>
<dbReference type="InterPro" id="IPR050654">
    <property type="entry name" value="AChE-related_enzymes"/>
</dbReference>
<reference evidence="8 9" key="1">
    <citation type="submission" date="2024-04" db="EMBL/GenBank/DDBJ databases">
        <authorList>
            <consortium name="Genoscope - CEA"/>
            <person name="William W."/>
        </authorList>
    </citation>
    <scope>NUCLEOTIDE SEQUENCE [LARGE SCALE GENOMIC DNA]</scope>
</reference>
<dbReference type="AlphaFoldDB" id="A0AAV2HKR8"/>
<sequence>MAVDHVRIFLVSCNVLALVVGHVAHEWGEAPLWETTEGPVRGFTTTTNEKKVDVFYGIPFAKPPIGDLRYRQPEPIVRRGYTLNATKLPNSCIQINDEFFGDFSGATMWNANTPTSEDCLYLNVWVPRTNPPYKDKAVMVWIYGGAFYSGSSTLDIYMAHHLAVENDVIVVSIQYRVGTLGFLTLETSEAPGNAGLGDQRMALEWISKNIEKVGGSPENVTIMGESAGAVSVGLLLLCNTCRNYFQKAILQSGSPQAKWGALPKHTLVLRSRLLASFLGCSKDGDDGYVARCMRTKNATDFLKKEQTISTGMVQFPFVPTVDGVLISRDPKESLDHDLFPQIPILIGSNENEATYFMLYFAEWFRMNTSSPISKTLYPEIVAQMFDYYPYFPESMSKIGKDAIAFHYRDWVNPDDEILLRKSLDRAISDFYFVCPVNYFAKAFARKNLPVYYYWFNHRWSASPWPEWAGVLHADEIWFTFGHPMNGSLSFTEAEKKLSRDMMRYWTNFAKTGNPNKSPGQDPVNEWPLFREHEQAYLNLTIASTSPGYPWGFAPRAQDCAFWDIYLPQLLTQTRNITDAETEWKMQFNEWKTKYIVDWKTQFDSFLHNYQRRMGSCSGGKP</sequence>
<evidence type="ECO:0000313" key="9">
    <source>
        <dbReference type="Proteomes" id="UP001497497"/>
    </source>
</evidence>
<comment type="caution">
    <text evidence="8">The sequence shown here is derived from an EMBL/GenBank/DDBJ whole genome shotgun (WGS) entry which is preliminary data.</text>
</comment>
<dbReference type="EMBL" id="CAXITT010000123">
    <property type="protein sequence ID" value="CAL1532703.1"/>
    <property type="molecule type" value="Genomic_DNA"/>
</dbReference>
<dbReference type="CDD" id="cd00312">
    <property type="entry name" value="Esterase_lipase"/>
    <property type="match status" value="1"/>
</dbReference>
<evidence type="ECO:0000259" key="7">
    <source>
        <dbReference type="Pfam" id="PF00135"/>
    </source>
</evidence>
<keyword evidence="3" id="KW-0378">Hydrolase</keyword>
<dbReference type="InterPro" id="IPR029058">
    <property type="entry name" value="AB_hydrolase_fold"/>
</dbReference>
<dbReference type="SUPFAM" id="SSF53474">
    <property type="entry name" value="alpha/beta-Hydrolases"/>
    <property type="match status" value="1"/>
</dbReference>
<feature type="signal peptide" evidence="6">
    <location>
        <begin position="1"/>
        <end position="24"/>
    </location>
</feature>
<feature type="chain" id="PRO_5043359920" description="Carboxylesterase type B domain-containing protein" evidence="6">
    <location>
        <begin position="25"/>
        <end position="621"/>
    </location>
</feature>
<evidence type="ECO:0000256" key="6">
    <source>
        <dbReference type="SAM" id="SignalP"/>
    </source>
</evidence>
<evidence type="ECO:0000256" key="2">
    <source>
        <dbReference type="ARBA" id="ARBA00022487"/>
    </source>
</evidence>
<keyword evidence="9" id="KW-1185">Reference proteome</keyword>
<dbReference type="GO" id="GO:0006581">
    <property type="term" value="P:acetylcholine catabolic process"/>
    <property type="evidence" value="ECO:0007669"/>
    <property type="project" value="TreeGrafter"/>
</dbReference>
<evidence type="ECO:0000313" key="8">
    <source>
        <dbReference type="EMBL" id="CAL1532703.1"/>
    </source>
</evidence>
<dbReference type="Proteomes" id="UP001497497">
    <property type="component" value="Unassembled WGS sequence"/>
</dbReference>
<keyword evidence="4" id="KW-1015">Disulfide bond</keyword>
<dbReference type="FunFam" id="3.40.50.1820:FF:000029">
    <property type="entry name" value="Acetylcholinesterase"/>
    <property type="match status" value="1"/>
</dbReference>
<feature type="active site" description="Acyl-ester intermediate" evidence="5">
    <location>
        <position position="226"/>
    </location>
</feature>
<dbReference type="InterPro" id="IPR019819">
    <property type="entry name" value="Carboxylesterase_B_CS"/>
</dbReference>
<dbReference type="Pfam" id="PF00135">
    <property type="entry name" value="COesterase"/>
    <property type="match status" value="1"/>
</dbReference>
<feature type="active site" description="Charge relay system" evidence="5">
    <location>
        <position position="472"/>
    </location>
</feature>
<dbReference type="PANTHER" id="PTHR43918:SF12">
    <property type="entry name" value="ACETYLCHOLINESTERASE 1"/>
    <property type="match status" value="1"/>
</dbReference>
<feature type="domain" description="Carboxylesterase type B" evidence="7">
    <location>
        <begin position="31"/>
        <end position="562"/>
    </location>
</feature>
<evidence type="ECO:0000256" key="1">
    <source>
        <dbReference type="ARBA" id="ARBA00005964"/>
    </source>
</evidence>
<organism evidence="8 9">
    <name type="scientific">Lymnaea stagnalis</name>
    <name type="common">Great pond snail</name>
    <name type="synonym">Helix stagnalis</name>
    <dbReference type="NCBI Taxonomy" id="6523"/>
    <lineage>
        <taxon>Eukaryota</taxon>
        <taxon>Metazoa</taxon>
        <taxon>Spiralia</taxon>
        <taxon>Lophotrochozoa</taxon>
        <taxon>Mollusca</taxon>
        <taxon>Gastropoda</taxon>
        <taxon>Heterobranchia</taxon>
        <taxon>Euthyneura</taxon>
        <taxon>Panpulmonata</taxon>
        <taxon>Hygrophila</taxon>
        <taxon>Lymnaeoidea</taxon>
        <taxon>Lymnaeidae</taxon>
        <taxon>Lymnaea</taxon>
    </lineage>
</organism>
<dbReference type="GO" id="GO:0005615">
    <property type="term" value="C:extracellular space"/>
    <property type="evidence" value="ECO:0007669"/>
    <property type="project" value="TreeGrafter"/>
</dbReference>
<evidence type="ECO:0000256" key="4">
    <source>
        <dbReference type="ARBA" id="ARBA00023157"/>
    </source>
</evidence>
<dbReference type="PROSITE" id="PS00941">
    <property type="entry name" value="CARBOXYLESTERASE_B_2"/>
    <property type="match status" value="1"/>
</dbReference>
<comment type="similarity">
    <text evidence="1">Belongs to the type-B carboxylesterase/lipase family.</text>
</comment>
<dbReference type="Gene3D" id="3.40.50.1820">
    <property type="entry name" value="alpha/beta hydrolase"/>
    <property type="match status" value="1"/>
</dbReference>
<protein>
    <recommendedName>
        <fullName evidence="7">Carboxylesterase type B domain-containing protein</fullName>
    </recommendedName>
</protein>